<feature type="domain" description="ABC3 transporter permease C-terminal" evidence="7">
    <location>
        <begin position="176"/>
        <end position="294"/>
    </location>
</feature>
<dbReference type="InterPro" id="IPR003838">
    <property type="entry name" value="ABC3_permease_C"/>
</dbReference>
<dbReference type="RefSeq" id="WP_100368726.1">
    <property type="nucleotide sequence ID" value="NZ_PGTY01000002.1"/>
</dbReference>
<dbReference type="Proteomes" id="UP000228531">
    <property type="component" value="Unassembled WGS sequence"/>
</dbReference>
<dbReference type="OrthoDB" id="9814843at2"/>
<feature type="transmembrane region" description="Helical" evidence="6">
    <location>
        <begin position="27"/>
        <end position="47"/>
    </location>
</feature>
<evidence type="ECO:0000313" key="8">
    <source>
        <dbReference type="EMBL" id="PJI86444.1"/>
    </source>
</evidence>
<dbReference type="Pfam" id="PF02687">
    <property type="entry name" value="FtsX"/>
    <property type="match status" value="1"/>
</dbReference>
<feature type="transmembrane region" description="Helical" evidence="6">
    <location>
        <begin position="172"/>
        <end position="197"/>
    </location>
</feature>
<comment type="subcellular location">
    <subcellularLocation>
        <location evidence="1">Cell membrane</location>
        <topology evidence="1">Multi-pass membrane protein</topology>
    </subcellularLocation>
</comment>
<protein>
    <submittedName>
        <fullName evidence="8">Cell division transport system permease protein</fullName>
    </submittedName>
</protein>
<evidence type="ECO:0000256" key="3">
    <source>
        <dbReference type="ARBA" id="ARBA00022692"/>
    </source>
</evidence>
<evidence type="ECO:0000256" key="6">
    <source>
        <dbReference type="SAM" id="Phobius"/>
    </source>
</evidence>
<dbReference type="InterPro" id="IPR004513">
    <property type="entry name" value="FtsX"/>
</dbReference>
<evidence type="ECO:0000256" key="5">
    <source>
        <dbReference type="ARBA" id="ARBA00023136"/>
    </source>
</evidence>
<dbReference type="EMBL" id="PGTY01000002">
    <property type="protein sequence ID" value="PJI86444.1"/>
    <property type="molecule type" value="Genomic_DNA"/>
</dbReference>
<keyword evidence="8" id="KW-0131">Cell cycle</keyword>
<organism evidence="8 9">
    <name type="scientific">Yoonia maricola</name>
    <dbReference type="NCBI Taxonomy" id="420999"/>
    <lineage>
        <taxon>Bacteria</taxon>
        <taxon>Pseudomonadati</taxon>
        <taxon>Pseudomonadota</taxon>
        <taxon>Alphaproteobacteria</taxon>
        <taxon>Rhodobacterales</taxon>
        <taxon>Paracoccaceae</taxon>
        <taxon>Yoonia</taxon>
    </lineage>
</organism>
<evidence type="ECO:0000256" key="4">
    <source>
        <dbReference type="ARBA" id="ARBA00022989"/>
    </source>
</evidence>
<evidence type="ECO:0000256" key="2">
    <source>
        <dbReference type="ARBA" id="ARBA00022475"/>
    </source>
</evidence>
<dbReference type="PANTHER" id="PTHR47755:SF1">
    <property type="entry name" value="CELL DIVISION PROTEIN FTSX"/>
    <property type="match status" value="1"/>
</dbReference>
<proteinExistence type="predicted"/>
<keyword evidence="8" id="KW-0132">Cell division</keyword>
<dbReference type="GO" id="GO:0005886">
    <property type="term" value="C:plasma membrane"/>
    <property type="evidence" value="ECO:0007669"/>
    <property type="project" value="UniProtKB-SubCell"/>
</dbReference>
<keyword evidence="4 6" id="KW-1133">Transmembrane helix</keyword>
<evidence type="ECO:0000313" key="9">
    <source>
        <dbReference type="Proteomes" id="UP000228531"/>
    </source>
</evidence>
<feature type="transmembrane region" description="Helical" evidence="6">
    <location>
        <begin position="229"/>
        <end position="247"/>
    </location>
</feature>
<feature type="transmembrane region" description="Helical" evidence="6">
    <location>
        <begin position="267"/>
        <end position="289"/>
    </location>
</feature>
<evidence type="ECO:0000259" key="7">
    <source>
        <dbReference type="Pfam" id="PF02687"/>
    </source>
</evidence>
<gene>
    <name evidence="8" type="ORF">BC777_2813</name>
</gene>
<name>A0A2M8W6B9_9RHOB</name>
<evidence type="ECO:0000256" key="1">
    <source>
        <dbReference type="ARBA" id="ARBA00004651"/>
    </source>
</evidence>
<comment type="caution">
    <text evidence="8">The sequence shown here is derived from an EMBL/GenBank/DDBJ whole genome shotgun (WGS) entry which is preliminary data.</text>
</comment>
<dbReference type="AlphaFoldDB" id="A0A2M8W6B9"/>
<dbReference type="GO" id="GO:0032153">
    <property type="term" value="C:cell division site"/>
    <property type="evidence" value="ECO:0007669"/>
    <property type="project" value="TreeGrafter"/>
</dbReference>
<keyword evidence="9" id="KW-1185">Reference proteome</keyword>
<dbReference type="GO" id="GO:0051301">
    <property type="term" value="P:cell division"/>
    <property type="evidence" value="ECO:0007669"/>
    <property type="project" value="UniProtKB-KW"/>
</dbReference>
<keyword evidence="3 6" id="KW-0812">Transmembrane</keyword>
<reference evidence="8 9" key="1">
    <citation type="submission" date="2017-11" db="EMBL/GenBank/DDBJ databases">
        <title>Genomic Encyclopedia of Archaeal and Bacterial Type Strains, Phase II (KMG-II): From Individual Species to Whole Genera.</title>
        <authorList>
            <person name="Goeker M."/>
        </authorList>
    </citation>
    <scope>NUCLEOTIDE SEQUENCE [LARGE SCALE GENOMIC DNA]</scope>
    <source>
        <strain evidence="8 9">DSM 29128</strain>
    </source>
</reference>
<dbReference type="PANTHER" id="PTHR47755">
    <property type="entry name" value="CELL DIVISION PROTEIN FTSX"/>
    <property type="match status" value="1"/>
</dbReference>
<sequence length="297" mass="31196">MKPLLDLIVGNPLADRAVPQTGVTARLTVFVAAVMAFLAVIALAVSLTTNRVASLWADELAQSATLRLPADPATADALLLSALEVLETTPGISTVRALSQDEQQALLEPWFGPDLPLDALPVPQLIEIVADGEGYDADGLRARLEGQVPGAVLDDHTAWREPLLKAASRVRLIGWTVILLIGATVAAMITLAAQAALAGNVQVISVLRLVGATDTYIARAFVRRFTLRAGAGAIAGSILGVAVLSLMPKGDATGSLLLGVGFEGAEWLWPLFIPTLAAIVAFFATRAAAFRRLREQT</sequence>
<keyword evidence="5 6" id="KW-0472">Membrane</keyword>
<keyword evidence="2" id="KW-1003">Cell membrane</keyword>
<accession>A0A2M8W6B9</accession>